<evidence type="ECO:0000259" key="4">
    <source>
        <dbReference type="PROSITE" id="PS50013"/>
    </source>
</evidence>
<evidence type="ECO:0000256" key="1">
    <source>
        <dbReference type="PROSITE-ProRule" id="PRU00042"/>
    </source>
</evidence>
<feature type="compositionally biased region" description="Low complexity" evidence="3">
    <location>
        <begin position="1030"/>
        <end position="1042"/>
    </location>
</feature>
<keyword evidence="2" id="KW-0175">Coiled coil</keyword>
<feature type="compositionally biased region" description="Polar residues" evidence="3">
    <location>
        <begin position="7"/>
        <end position="20"/>
    </location>
</feature>
<feature type="compositionally biased region" description="Basic residues" evidence="3">
    <location>
        <begin position="259"/>
        <end position="268"/>
    </location>
</feature>
<feature type="compositionally biased region" description="Acidic residues" evidence="3">
    <location>
        <begin position="419"/>
        <end position="431"/>
    </location>
</feature>
<feature type="region of interest" description="Disordered" evidence="3">
    <location>
        <begin position="100"/>
        <end position="581"/>
    </location>
</feature>
<feature type="compositionally biased region" description="Acidic residues" evidence="3">
    <location>
        <begin position="1015"/>
        <end position="1028"/>
    </location>
</feature>
<dbReference type="GO" id="GO:0008270">
    <property type="term" value="F:zinc ion binding"/>
    <property type="evidence" value="ECO:0007669"/>
    <property type="project" value="UniProtKB-KW"/>
</dbReference>
<sequence>MPDADAASSQHLDSSQTQFNPDRDGELYEVVEILAERGKKYLVKWAGIDESTGKPWKDTWVFKTDTTDDLTREWKLKKHATNKRTKSDGRFLNLLKDSETRCASATPSSTRLPLNASSSRASPAAQPDNSPTTRKRRRDLRASHPMVVEVPTPEPSRPRKKRKLEVEVVQPPSRHPSEEPQSDDEVVGRKRSGKTAVRRMQDADEDSNASPRPGGSLDRVRPPSAAGRRRTAKAADHEDEVEDEEEHAEYAVPTTKVGPPRHLKRRRQTVPTPQTSPEMVPISPIPVRQPRRAKRIARPPGKQLSASPDHASNPKLSAPSTLSNGAKGKGLLKSNSLPRGLTGSKRPSLESSSDSDDAEEEEASRLFKALNVPSSRPSYLTLKARQSLMQEEEENTQEAAGIVPSSPPNPSLSPLLPEPEPEPEPEQESESEGPGPTLGPGPYRLGQRHGRPFANDTFSRLGIVPETQATKAQEALDEAPYDPSQHDLVSDFDVLRTPVRRSKGSSSRPGSVSLISKMKNKRKGKSKELLPIPQLSPSAFRPYLPQEDEIENFSSPEKDKRRPRREAEPFTQDTIEDFSQDADMDHFMDWEGGQQPAELLASVHENGPDLSLGPELTPPDAEGGPRKVMEQLLSKVRLFDTRQNHKAILNHVLSSVQEDARRDVPVSPEIPPLPEFPLTSTTQQAEVDSMSQQPSIRSSQIAELNAVLEEKDEKLTQLESQVEELQTRIAELESENAEGRATLEIELETLRAESGEKAEQITQLENQLVELQLQLTQLTADNENIRNLNESLEERNEQVSQLEGALVELQVEVEAIEAEKEKLEMAKHQHSTEREHDAHDQEQLTALQQRLSALEDELARAQQQHEETIASLTQRLEITSQEHEGRVKGIEDDRDLFRKLYDDASTHAQRLARENAELEEGRQRAEGRAQAGVAMVKATFTAQVAALKAEVERLTALVKVLNDKDARTDDDVRARAAREPELQEENAVLRRDNMELRRKVEQMLIIGTAAKWADDDREDEDYVPDGEDGGSPSSSPSSNSSDSDNDSDGRASPVSVRAPASHSSSPDRGYFFVCQHVSGEHMCNKTFADAQGVIEHANNIHYHDVQRPDF</sequence>
<feature type="region of interest" description="Disordered" evidence="3">
    <location>
        <begin position="1014"/>
        <end position="1068"/>
    </location>
</feature>
<reference evidence="6" key="1">
    <citation type="submission" date="2019-10" db="EMBL/GenBank/DDBJ databases">
        <authorList>
            <person name="Nor Muhammad N."/>
        </authorList>
    </citation>
    <scope>NUCLEOTIDE SEQUENCE</scope>
</reference>
<dbReference type="Gene3D" id="2.40.50.40">
    <property type="match status" value="1"/>
</dbReference>
<dbReference type="EMBL" id="LR723872">
    <property type="protein sequence ID" value="VWO94273.1"/>
    <property type="molecule type" value="Genomic_DNA"/>
</dbReference>
<keyword evidence="1" id="KW-0863">Zinc-finger</keyword>
<feature type="compositionally biased region" description="Polar residues" evidence="3">
    <location>
        <begin position="101"/>
        <end position="112"/>
    </location>
</feature>
<feature type="domain" description="C2H2-type" evidence="5">
    <location>
        <begin position="1072"/>
        <end position="1108"/>
    </location>
</feature>
<evidence type="ECO:0000256" key="2">
    <source>
        <dbReference type="SAM" id="Coils"/>
    </source>
</evidence>
<feature type="coiled-coil region" evidence="2">
    <location>
        <begin position="701"/>
        <end position="999"/>
    </location>
</feature>
<feature type="compositionally biased region" description="Basic and acidic residues" evidence="3">
    <location>
        <begin position="556"/>
        <end position="568"/>
    </location>
</feature>
<feature type="compositionally biased region" description="Polar residues" evidence="3">
    <location>
        <begin position="678"/>
        <end position="696"/>
    </location>
</feature>
<feature type="domain" description="Chromo" evidence="4">
    <location>
        <begin position="28"/>
        <end position="60"/>
    </location>
</feature>
<name>A0A5K1JSU5_9APHY</name>
<protein>
    <submittedName>
        <fullName evidence="6">N/A</fullName>
    </submittedName>
</protein>
<evidence type="ECO:0000256" key="3">
    <source>
        <dbReference type="SAM" id="MobiDB-lite"/>
    </source>
</evidence>
<dbReference type="AlphaFoldDB" id="A0A5K1JSU5"/>
<keyword evidence="1" id="KW-0862">Zinc</keyword>
<dbReference type="PROSITE" id="PS50013">
    <property type="entry name" value="CHROMO_2"/>
    <property type="match status" value="1"/>
</dbReference>
<evidence type="ECO:0000259" key="5">
    <source>
        <dbReference type="PROSITE" id="PS50157"/>
    </source>
</evidence>
<feature type="compositionally biased region" description="Acidic residues" evidence="3">
    <location>
        <begin position="237"/>
        <end position="247"/>
    </location>
</feature>
<keyword evidence="1" id="KW-0479">Metal-binding</keyword>
<accession>A0A5K1JSU5</accession>
<dbReference type="Gene3D" id="1.10.287.1490">
    <property type="match status" value="1"/>
</dbReference>
<dbReference type="InterPro" id="IPR013087">
    <property type="entry name" value="Znf_C2H2_type"/>
</dbReference>
<gene>
    <name evidence="6" type="primary">I1RWP1</name>
</gene>
<dbReference type="PROSITE" id="PS50157">
    <property type="entry name" value="ZINC_FINGER_C2H2_2"/>
    <property type="match status" value="1"/>
</dbReference>
<feature type="compositionally biased region" description="Polar residues" evidence="3">
    <location>
        <begin position="314"/>
        <end position="324"/>
    </location>
</feature>
<feature type="region of interest" description="Disordered" evidence="3">
    <location>
        <begin position="667"/>
        <end position="696"/>
    </location>
</feature>
<evidence type="ECO:0000313" key="6">
    <source>
        <dbReference type="EMBL" id="VWO94273.1"/>
    </source>
</evidence>
<feature type="region of interest" description="Disordered" evidence="3">
    <location>
        <begin position="1"/>
        <end position="23"/>
    </location>
</feature>
<feature type="compositionally biased region" description="Low complexity" evidence="3">
    <location>
        <begin position="504"/>
        <end position="513"/>
    </location>
</feature>
<feature type="compositionally biased region" description="Acidic residues" evidence="3">
    <location>
        <begin position="353"/>
        <end position="362"/>
    </location>
</feature>
<feature type="compositionally biased region" description="Low complexity" evidence="3">
    <location>
        <begin position="116"/>
        <end position="125"/>
    </location>
</feature>
<proteinExistence type="predicted"/>
<feature type="region of interest" description="Disordered" evidence="3">
    <location>
        <begin position="605"/>
        <end position="625"/>
    </location>
</feature>
<organism evidence="6">
    <name type="scientific">Ganoderma boninense</name>
    <dbReference type="NCBI Taxonomy" id="34458"/>
    <lineage>
        <taxon>Eukaryota</taxon>
        <taxon>Fungi</taxon>
        <taxon>Dikarya</taxon>
        <taxon>Basidiomycota</taxon>
        <taxon>Agaricomycotina</taxon>
        <taxon>Agaricomycetes</taxon>
        <taxon>Polyporales</taxon>
        <taxon>Polyporaceae</taxon>
        <taxon>Ganoderma</taxon>
    </lineage>
</organism>
<dbReference type="InterPro" id="IPR000953">
    <property type="entry name" value="Chromo/chromo_shadow_dom"/>
</dbReference>